<dbReference type="OrthoDB" id="126264at2759"/>
<evidence type="ECO:0000313" key="2">
    <source>
        <dbReference type="EMBL" id="GMF41756.1"/>
    </source>
</evidence>
<keyword evidence="3" id="KW-1185">Reference proteome</keyword>
<name>A0A9W6XL71_9STRA</name>
<dbReference type="Proteomes" id="UP001165121">
    <property type="component" value="Unassembled WGS sequence"/>
</dbReference>
<proteinExistence type="predicted"/>
<dbReference type="AlphaFoldDB" id="A0A9W6XL71"/>
<evidence type="ECO:0000256" key="1">
    <source>
        <dbReference type="SAM" id="MobiDB-lite"/>
    </source>
</evidence>
<accession>A0A9W6XL71</accession>
<dbReference type="EMBL" id="BSXT01001372">
    <property type="protein sequence ID" value="GMF41756.1"/>
    <property type="molecule type" value="Genomic_DNA"/>
</dbReference>
<evidence type="ECO:0000313" key="3">
    <source>
        <dbReference type="Proteomes" id="UP001165121"/>
    </source>
</evidence>
<sequence>MADDARDEASSDVGNIVSRRGWRHRRRHRKSGLRSQTGVAQGDSKPKAKAPQTRSSVGHYHVFDSETGLRVKADAAQLKHCLTSELLNLEEMSLDDFLADLKAGEIAEMVLLRPEPTPEELNFSSVMDEDVLEEFRKQRASRVGSEIIKNAKDPVYPLMKEFKDVVSHRLIPRRIEALGTRSI</sequence>
<organism evidence="2 3">
    <name type="scientific">Phytophthora fragariaefolia</name>
    <dbReference type="NCBI Taxonomy" id="1490495"/>
    <lineage>
        <taxon>Eukaryota</taxon>
        <taxon>Sar</taxon>
        <taxon>Stramenopiles</taxon>
        <taxon>Oomycota</taxon>
        <taxon>Peronosporomycetes</taxon>
        <taxon>Peronosporales</taxon>
        <taxon>Peronosporaceae</taxon>
        <taxon>Phytophthora</taxon>
    </lineage>
</organism>
<feature type="compositionally biased region" description="Basic residues" evidence="1">
    <location>
        <begin position="20"/>
        <end position="32"/>
    </location>
</feature>
<protein>
    <submittedName>
        <fullName evidence="2">Unnamed protein product</fullName>
    </submittedName>
</protein>
<feature type="region of interest" description="Disordered" evidence="1">
    <location>
        <begin position="1"/>
        <end position="57"/>
    </location>
</feature>
<comment type="caution">
    <text evidence="2">The sequence shown here is derived from an EMBL/GenBank/DDBJ whole genome shotgun (WGS) entry which is preliminary data.</text>
</comment>
<gene>
    <name evidence="2" type="ORF">Pfra01_001335200</name>
</gene>
<reference evidence="2" key="1">
    <citation type="submission" date="2023-04" db="EMBL/GenBank/DDBJ databases">
        <title>Phytophthora fragariaefolia NBRC 109709.</title>
        <authorList>
            <person name="Ichikawa N."/>
            <person name="Sato H."/>
            <person name="Tonouchi N."/>
        </authorList>
    </citation>
    <scope>NUCLEOTIDE SEQUENCE</scope>
    <source>
        <strain evidence="2">NBRC 109709</strain>
    </source>
</reference>